<keyword evidence="1" id="KW-0732">Signal</keyword>
<dbReference type="EMBL" id="VLLF01000002">
    <property type="protein sequence ID" value="TWI90137.1"/>
    <property type="molecule type" value="Genomic_DNA"/>
</dbReference>
<name>A0A562T938_9HYPH</name>
<reference evidence="2 3" key="1">
    <citation type="submission" date="2019-07" db="EMBL/GenBank/DDBJ databases">
        <title>Genomic Encyclopedia of Archaeal and Bacterial Type Strains, Phase II (KMG-II): from individual species to whole genera.</title>
        <authorList>
            <person name="Goeker M."/>
        </authorList>
    </citation>
    <scope>NUCLEOTIDE SEQUENCE [LARGE SCALE GENOMIC DNA]</scope>
    <source>
        <strain evidence="2 3">ATCC BAA-252</strain>
    </source>
</reference>
<evidence type="ECO:0000313" key="3">
    <source>
        <dbReference type="Proteomes" id="UP000320593"/>
    </source>
</evidence>
<dbReference type="RefSeq" id="WP_145341172.1">
    <property type="nucleotide sequence ID" value="NZ_SMLY01000086.1"/>
</dbReference>
<evidence type="ECO:0000313" key="2">
    <source>
        <dbReference type="EMBL" id="TWI90137.1"/>
    </source>
</evidence>
<keyword evidence="3" id="KW-1185">Reference proteome</keyword>
<feature type="signal peptide" evidence="1">
    <location>
        <begin position="1"/>
        <end position="24"/>
    </location>
</feature>
<proteinExistence type="predicted"/>
<gene>
    <name evidence="2" type="ORF">JM93_01114</name>
</gene>
<organism evidence="2 3">
    <name type="scientific">Roseibium hamelinense</name>
    <dbReference type="NCBI Taxonomy" id="150831"/>
    <lineage>
        <taxon>Bacteria</taxon>
        <taxon>Pseudomonadati</taxon>
        <taxon>Pseudomonadota</taxon>
        <taxon>Alphaproteobacteria</taxon>
        <taxon>Hyphomicrobiales</taxon>
        <taxon>Stappiaceae</taxon>
        <taxon>Roseibium</taxon>
    </lineage>
</organism>
<accession>A0A562T938</accession>
<feature type="chain" id="PRO_5022098242" description="Aggregation factor core" evidence="1">
    <location>
        <begin position="25"/>
        <end position="176"/>
    </location>
</feature>
<sequence length="176" mass="18258">MQFHSVPFLLACVFAAAASGAANAGVTIEFSESAPKDRFEIRNDSGCSTGPFELQLDLSGSAGKLIFDTTGNGAGVSVYQPFELVKGQELLRIDRIPSDGDQRIEMAVTDLRPGAIVEFTIDVDDTLPASALGQTRIDGSEIAGGQVFLSANGAPPVNGEFGTDGKALVNFAGCVS</sequence>
<dbReference type="OrthoDB" id="6105464at2"/>
<dbReference type="AlphaFoldDB" id="A0A562T938"/>
<dbReference type="Proteomes" id="UP000320593">
    <property type="component" value="Unassembled WGS sequence"/>
</dbReference>
<protein>
    <recommendedName>
        <fullName evidence="4">Aggregation factor core</fullName>
    </recommendedName>
</protein>
<evidence type="ECO:0000256" key="1">
    <source>
        <dbReference type="SAM" id="SignalP"/>
    </source>
</evidence>
<evidence type="ECO:0008006" key="4">
    <source>
        <dbReference type="Google" id="ProtNLM"/>
    </source>
</evidence>
<comment type="caution">
    <text evidence="2">The sequence shown here is derived from an EMBL/GenBank/DDBJ whole genome shotgun (WGS) entry which is preliminary data.</text>
</comment>